<dbReference type="EMBL" id="JAAKZZ010000219">
    <property type="protein sequence ID" value="NGO70672.1"/>
    <property type="molecule type" value="Genomic_DNA"/>
</dbReference>
<protein>
    <recommendedName>
        <fullName evidence="4">Integral membrane protein</fullName>
    </recommendedName>
</protein>
<sequence>MSNSMRNWWRRLQARTRGEARERGASATEYAGIVILVAGIIIAIRALNLDALISTAVLNAVNSVLGN</sequence>
<keyword evidence="3" id="KW-1185">Reference proteome</keyword>
<dbReference type="AlphaFoldDB" id="A0A6G4X0M1"/>
<evidence type="ECO:0000256" key="1">
    <source>
        <dbReference type="SAM" id="Phobius"/>
    </source>
</evidence>
<reference evidence="2 3" key="1">
    <citation type="submission" date="2020-02" db="EMBL/GenBank/DDBJ databases">
        <title>Whole-genome analyses of novel actinobacteria.</title>
        <authorList>
            <person name="Sahin N."/>
            <person name="Tatar D."/>
        </authorList>
    </citation>
    <scope>NUCLEOTIDE SEQUENCE [LARGE SCALE GENOMIC DNA]</scope>
    <source>
        <strain evidence="2 3">SB3404</strain>
    </source>
</reference>
<gene>
    <name evidence="2" type="ORF">G5C65_20405</name>
</gene>
<evidence type="ECO:0000313" key="3">
    <source>
        <dbReference type="Proteomes" id="UP000477722"/>
    </source>
</evidence>
<feature type="transmembrane region" description="Helical" evidence="1">
    <location>
        <begin position="27"/>
        <end position="47"/>
    </location>
</feature>
<proteinExistence type="predicted"/>
<keyword evidence="1" id="KW-0472">Membrane</keyword>
<keyword evidence="1" id="KW-0812">Transmembrane</keyword>
<accession>A0A6G4X0M1</accession>
<comment type="caution">
    <text evidence="2">The sequence shown here is derived from an EMBL/GenBank/DDBJ whole genome shotgun (WGS) entry which is preliminary data.</text>
</comment>
<dbReference type="RefSeq" id="WP_165300330.1">
    <property type="nucleotide sequence ID" value="NZ_JAAKZZ010000219.1"/>
</dbReference>
<organism evidence="2 3">
    <name type="scientific">Streptomyces boncukensis</name>
    <dbReference type="NCBI Taxonomy" id="2711219"/>
    <lineage>
        <taxon>Bacteria</taxon>
        <taxon>Bacillati</taxon>
        <taxon>Actinomycetota</taxon>
        <taxon>Actinomycetes</taxon>
        <taxon>Kitasatosporales</taxon>
        <taxon>Streptomycetaceae</taxon>
        <taxon>Streptomyces</taxon>
    </lineage>
</organism>
<keyword evidence="1" id="KW-1133">Transmembrane helix</keyword>
<evidence type="ECO:0008006" key="4">
    <source>
        <dbReference type="Google" id="ProtNLM"/>
    </source>
</evidence>
<dbReference type="Proteomes" id="UP000477722">
    <property type="component" value="Unassembled WGS sequence"/>
</dbReference>
<name>A0A6G4X0M1_9ACTN</name>
<evidence type="ECO:0000313" key="2">
    <source>
        <dbReference type="EMBL" id="NGO70672.1"/>
    </source>
</evidence>